<evidence type="ECO:0000313" key="1">
    <source>
        <dbReference type="EMBL" id="MAA13148.1"/>
    </source>
</evidence>
<dbReference type="EMBL" id="GFPF01002002">
    <property type="protein sequence ID" value="MAA13148.1"/>
    <property type="molecule type" value="Transcribed_RNA"/>
</dbReference>
<dbReference type="AlphaFoldDB" id="A0A224Y6D7"/>
<protein>
    <submittedName>
        <fullName evidence="1">Uncharacterized protein</fullName>
    </submittedName>
</protein>
<sequence length="150" mass="16688">MQACVVRYRTLPSIFFIRCMFPSFYDRCRTCVCVCVCSQKSSLRPCAGACAPQTCAKSSGCRAYRLRTLATLPPNRALGPQTGRMYSVAPVMTRYTRRSDESSSRDRPLGRVRLRACAKAGRTLPVCLCVPVPTSKRNNCREQATTDDCV</sequence>
<proteinExistence type="predicted"/>
<reference evidence="1" key="1">
    <citation type="journal article" date="2017" name="Parasit. Vectors">
        <title>Sialotranscriptomics of Rhipicephalus zambeziensis reveals intricate expression profiles of secretory proteins and suggests tight temporal transcriptional regulation during blood-feeding.</title>
        <authorList>
            <person name="de Castro M.H."/>
            <person name="de Klerk D."/>
            <person name="Pienaar R."/>
            <person name="Rees D.J.G."/>
            <person name="Mans B.J."/>
        </authorList>
    </citation>
    <scope>NUCLEOTIDE SEQUENCE</scope>
    <source>
        <tissue evidence="1">Salivary glands</tissue>
    </source>
</reference>
<name>A0A224Y6D7_9ACAR</name>
<accession>A0A224Y6D7</accession>
<organism evidence="1">
    <name type="scientific">Rhipicephalus zambeziensis</name>
    <dbReference type="NCBI Taxonomy" id="60191"/>
    <lineage>
        <taxon>Eukaryota</taxon>
        <taxon>Metazoa</taxon>
        <taxon>Ecdysozoa</taxon>
        <taxon>Arthropoda</taxon>
        <taxon>Chelicerata</taxon>
        <taxon>Arachnida</taxon>
        <taxon>Acari</taxon>
        <taxon>Parasitiformes</taxon>
        <taxon>Ixodida</taxon>
        <taxon>Ixodoidea</taxon>
        <taxon>Ixodidae</taxon>
        <taxon>Rhipicephalinae</taxon>
        <taxon>Rhipicephalus</taxon>
        <taxon>Rhipicephalus</taxon>
    </lineage>
</organism>